<sequence length="308" mass="35109">MLSEVQKEEWKQKAAEEMRKHRELYPDYRFNPAPKGSRKAKGKDGKDEKDEENTRKLRETYVGMTGPAPMGSREKRKQNSKKNKHFGRRAFPLEVSFQEYRPVSDAVPPTPLAYGSGSESGSRLPPNFPQPSYPHLPYDQLQHPDSQYPTLGHPASETPLHTAPKSKSSEADSTESGCGLRLDPQITPNDQWYQYGESMLGSSTHTSYEQYQEEYQGQFKEQLNNNNNNDGFPAAFSTSQQEPLIPVPATATFDDQHTTYYYPQLALENWDLERGDAAQYDVLQNYYASLTGFSWSTPGWEFNGWQPC</sequence>
<evidence type="ECO:0000313" key="2">
    <source>
        <dbReference type="EMBL" id="KAF5370049.1"/>
    </source>
</evidence>
<proteinExistence type="predicted"/>
<feature type="region of interest" description="Disordered" evidence="1">
    <location>
        <begin position="1"/>
        <end position="185"/>
    </location>
</feature>
<dbReference type="InterPro" id="IPR036910">
    <property type="entry name" value="HMG_box_dom_sf"/>
</dbReference>
<dbReference type="EMBL" id="JAACJM010000012">
    <property type="protein sequence ID" value="KAF5370049.1"/>
    <property type="molecule type" value="Genomic_DNA"/>
</dbReference>
<feature type="compositionally biased region" description="Basic residues" evidence="1">
    <location>
        <begin position="74"/>
        <end position="88"/>
    </location>
</feature>
<dbReference type="Proteomes" id="UP000559256">
    <property type="component" value="Unassembled WGS sequence"/>
</dbReference>
<name>A0A8H5GS85_9AGAR</name>
<comment type="caution">
    <text evidence="2">The sequence shown here is derived from an EMBL/GenBank/DDBJ whole genome shotgun (WGS) entry which is preliminary data.</text>
</comment>
<accession>A0A8H5GS85</accession>
<feature type="compositionally biased region" description="Basic and acidic residues" evidence="1">
    <location>
        <begin position="1"/>
        <end position="26"/>
    </location>
</feature>
<feature type="compositionally biased region" description="Basic and acidic residues" evidence="1">
    <location>
        <begin position="42"/>
        <end position="59"/>
    </location>
</feature>
<protein>
    <submittedName>
        <fullName evidence="2">Uncharacterized protein</fullName>
    </submittedName>
</protein>
<reference evidence="2 3" key="1">
    <citation type="journal article" date="2020" name="ISME J.">
        <title>Uncovering the hidden diversity of litter-decomposition mechanisms in mushroom-forming fungi.</title>
        <authorList>
            <person name="Floudas D."/>
            <person name="Bentzer J."/>
            <person name="Ahren D."/>
            <person name="Johansson T."/>
            <person name="Persson P."/>
            <person name="Tunlid A."/>
        </authorList>
    </citation>
    <scope>NUCLEOTIDE SEQUENCE [LARGE SCALE GENOMIC DNA]</scope>
    <source>
        <strain evidence="2 3">CBS 291.85</strain>
    </source>
</reference>
<dbReference type="OrthoDB" id="6247875at2759"/>
<dbReference type="Gene3D" id="1.10.30.10">
    <property type="entry name" value="High mobility group box domain"/>
    <property type="match status" value="1"/>
</dbReference>
<organism evidence="2 3">
    <name type="scientific">Tetrapyrgos nigripes</name>
    <dbReference type="NCBI Taxonomy" id="182062"/>
    <lineage>
        <taxon>Eukaryota</taxon>
        <taxon>Fungi</taxon>
        <taxon>Dikarya</taxon>
        <taxon>Basidiomycota</taxon>
        <taxon>Agaricomycotina</taxon>
        <taxon>Agaricomycetes</taxon>
        <taxon>Agaricomycetidae</taxon>
        <taxon>Agaricales</taxon>
        <taxon>Marasmiineae</taxon>
        <taxon>Marasmiaceae</taxon>
        <taxon>Tetrapyrgos</taxon>
    </lineage>
</organism>
<evidence type="ECO:0000313" key="3">
    <source>
        <dbReference type="Proteomes" id="UP000559256"/>
    </source>
</evidence>
<gene>
    <name evidence="2" type="ORF">D9758_001107</name>
</gene>
<evidence type="ECO:0000256" key="1">
    <source>
        <dbReference type="SAM" id="MobiDB-lite"/>
    </source>
</evidence>
<keyword evidence="3" id="KW-1185">Reference proteome</keyword>
<dbReference type="AlphaFoldDB" id="A0A8H5GS85"/>
<dbReference type="SUPFAM" id="SSF47095">
    <property type="entry name" value="HMG-box"/>
    <property type="match status" value="1"/>
</dbReference>